<feature type="domain" description="Myb-like" evidence="2">
    <location>
        <begin position="79"/>
        <end position="144"/>
    </location>
</feature>
<dbReference type="InterPro" id="IPR001005">
    <property type="entry name" value="SANT/Myb"/>
</dbReference>
<accession>A0A166QHF8</accession>
<organism evidence="3 4">
    <name type="scientific">Athelia psychrophila</name>
    <dbReference type="NCBI Taxonomy" id="1759441"/>
    <lineage>
        <taxon>Eukaryota</taxon>
        <taxon>Fungi</taxon>
        <taxon>Dikarya</taxon>
        <taxon>Basidiomycota</taxon>
        <taxon>Agaricomycotina</taxon>
        <taxon>Agaricomycetes</taxon>
        <taxon>Agaricomycetidae</taxon>
        <taxon>Atheliales</taxon>
        <taxon>Atheliaceae</taxon>
        <taxon>Athelia</taxon>
    </lineage>
</organism>
<keyword evidence="4" id="KW-1185">Reference proteome</keyword>
<reference evidence="3 4" key="1">
    <citation type="journal article" date="2016" name="Mol. Biol. Evol.">
        <title>Comparative Genomics of Early-Diverging Mushroom-Forming Fungi Provides Insights into the Origins of Lignocellulose Decay Capabilities.</title>
        <authorList>
            <person name="Nagy L.G."/>
            <person name="Riley R."/>
            <person name="Tritt A."/>
            <person name="Adam C."/>
            <person name="Daum C."/>
            <person name="Floudas D."/>
            <person name="Sun H."/>
            <person name="Yadav J.S."/>
            <person name="Pangilinan J."/>
            <person name="Larsson K.H."/>
            <person name="Matsuura K."/>
            <person name="Barry K."/>
            <person name="Labutti K."/>
            <person name="Kuo R."/>
            <person name="Ohm R.A."/>
            <person name="Bhattacharya S.S."/>
            <person name="Shirouzu T."/>
            <person name="Yoshinaga Y."/>
            <person name="Martin F.M."/>
            <person name="Grigoriev I.V."/>
            <person name="Hibbett D.S."/>
        </authorList>
    </citation>
    <scope>NUCLEOTIDE SEQUENCE [LARGE SCALE GENOMIC DNA]</scope>
    <source>
        <strain evidence="3 4">CBS 109695</strain>
    </source>
</reference>
<evidence type="ECO:0000256" key="1">
    <source>
        <dbReference type="SAM" id="MobiDB-lite"/>
    </source>
</evidence>
<dbReference type="STRING" id="436010.A0A166QHF8"/>
<sequence>MSDNIAQRHRQIFQRRRLLLIIAAYLAIHLQNSAYQLMSQASGSRGSQRKHRGEASRRPKTGRIDAELEVDPDSAPTSSAKKDKALWTREEIRALVEYLHSKRSTSDGGFKSSVWNGAVEHLQEMFPKVIPPKKSTQLRNKWNSGDYSIKSTLRAIIDWKKKSGVHWDAENGCGIPESGSEKVVWNEFIPTHPALRPYRNKGWDLYEMVLDLCPGQEATGDGMYDPLAEDDPATTNLDGTDDDPDDASSTRMDVETPAQGATSSTADRSTTLVSSVAAGKRKVADTDPSEETPSSAASQLSVSIAGARSARSAPCTSSAASRADSGHGGSSKKRKSTKIGDTGTSMRSSRAQGSSAGPDFHDIREQQNNNMLEKMGFMLERNLSQPDPLVASADMASATVRTKWTFFKL</sequence>
<evidence type="ECO:0000259" key="2">
    <source>
        <dbReference type="PROSITE" id="PS50090"/>
    </source>
</evidence>
<gene>
    <name evidence="3" type="ORF">FIBSPDRAFT_928278</name>
</gene>
<protein>
    <recommendedName>
        <fullName evidence="2">Myb-like domain-containing protein</fullName>
    </recommendedName>
</protein>
<dbReference type="PANTHER" id="PTHR46934">
    <property type="entry name" value="MYB_DNA-BIND_3 DOMAIN-CONTAINING PROTEIN-RELATED"/>
    <property type="match status" value="1"/>
</dbReference>
<dbReference type="Proteomes" id="UP000076532">
    <property type="component" value="Unassembled WGS sequence"/>
</dbReference>
<feature type="compositionally biased region" description="Polar residues" evidence="1">
    <location>
        <begin position="259"/>
        <end position="274"/>
    </location>
</feature>
<feature type="compositionally biased region" description="Polar residues" evidence="1">
    <location>
        <begin position="291"/>
        <end position="302"/>
    </location>
</feature>
<proteinExistence type="predicted"/>
<feature type="region of interest" description="Disordered" evidence="1">
    <location>
        <begin position="41"/>
        <end position="83"/>
    </location>
</feature>
<feature type="region of interest" description="Disordered" evidence="1">
    <location>
        <begin position="220"/>
        <end position="362"/>
    </location>
</feature>
<evidence type="ECO:0000313" key="4">
    <source>
        <dbReference type="Proteomes" id="UP000076532"/>
    </source>
</evidence>
<name>A0A166QHF8_9AGAM</name>
<evidence type="ECO:0000313" key="3">
    <source>
        <dbReference type="EMBL" id="KZP27148.1"/>
    </source>
</evidence>
<feature type="compositionally biased region" description="Polar residues" evidence="1">
    <location>
        <begin position="342"/>
        <end position="355"/>
    </location>
</feature>
<feature type="compositionally biased region" description="Basic and acidic residues" evidence="1">
    <location>
        <begin position="53"/>
        <end position="66"/>
    </location>
</feature>
<dbReference type="PROSITE" id="PS50090">
    <property type="entry name" value="MYB_LIKE"/>
    <property type="match status" value="1"/>
</dbReference>
<dbReference type="PANTHER" id="PTHR46934:SF12">
    <property type="entry name" value="MYB_SANT-LIKE DOMAIN-CONTAINING PROTEIN"/>
    <property type="match status" value="1"/>
</dbReference>
<dbReference type="OrthoDB" id="2684442at2759"/>
<dbReference type="EMBL" id="KV417510">
    <property type="protein sequence ID" value="KZP27148.1"/>
    <property type="molecule type" value="Genomic_DNA"/>
</dbReference>
<dbReference type="AlphaFoldDB" id="A0A166QHF8"/>